<reference evidence="2" key="1">
    <citation type="submission" date="2013-04" db="EMBL/GenBank/DDBJ databases">
        <title>Investigation of NRPS A domains in terrestrial Streptomyces strains.</title>
        <authorList>
            <person name="Ince Yilmaz E."/>
        </authorList>
    </citation>
    <scope>NUCLEOTIDE SEQUENCE</scope>
    <source>
        <strain evidence="2">CS42</strain>
    </source>
</reference>
<dbReference type="PANTHER" id="PTHR45527:SF1">
    <property type="entry name" value="FATTY ACID SYNTHASE"/>
    <property type="match status" value="1"/>
</dbReference>
<dbReference type="SUPFAM" id="SSF56801">
    <property type="entry name" value="Acetyl-CoA synthetase-like"/>
    <property type="match status" value="1"/>
</dbReference>
<evidence type="ECO:0000259" key="1">
    <source>
        <dbReference type="Pfam" id="PF00501"/>
    </source>
</evidence>
<protein>
    <submittedName>
        <fullName evidence="2">NRPS A domain protein</fullName>
    </submittedName>
</protein>
<evidence type="ECO:0000313" key="2">
    <source>
        <dbReference type="EMBL" id="AGS13544.1"/>
    </source>
</evidence>
<dbReference type="GO" id="GO:0031177">
    <property type="term" value="F:phosphopantetheine binding"/>
    <property type="evidence" value="ECO:0007669"/>
    <property type="project" value="TreeGrafter"/>
</dbReference>
<dbReference type="GO" id="GO:0043041">
    <property type="term" value="P:amino acid activation for nonribosomal peptide biosynthetic process"/>
    <property type="evidence" value="ECO:0007669"/>
    <property type="project" value="TreeGrafter"/>
</dbReference>
<feature type="domain" description="AMP-dependent synthetase/ligase" evidence="1">
    <location>
        <begin position="20"/>
        <end position="184"/>
    </location>
</feature>
<dbReference type="GO" id="GO:0044550">
    <property type="term" value="P:secondary metabolite biosynthetic process"/>
    <property type="evidence" value="ECO:0007669"/>
    <property type="project" value="TreeGrafter"/>
</dbReference>
<name>S5RKR4_9ACTN</name>
<dbReference type="InterPro" id="IPR000873">
    <property type="entry name" value="AMP-dep_synth/lig_dom"/>
</dbReference>
<dbReference type="PANTHER" id="PTHR45527">
    <property type="entry name" value="NONRIBOSOMAL PEPTIDE SYNTHETASE"/>
    <property type="match status" value="1"/>
</dbReference>
<dbReference type="EMBL" id="KC876387">
    <property type="protein sequence ID" value="AGS13544.1"/>
    <property type="molecule type" value="Genomic_DNA"/>
</dbReference>
<dbReference type="AlphaFoldDB" id="S5RKR4"/>
<dbReference type="GO" id="GO:0005829">
    <property type="term" value="C:cytosol"/>
    <property type="evidence" value="ECO:0007669"/>
    <property type="project" value="TreeGrafter"/>
</dbReference>
<accession>S5RKR4</accession>
<dbReference type="Gene3D" id="3.40.50.980">
    <property type="match status" value="1"/>
</dbReference>
<organism evidence="2">
    <name type="scientific">Streptomyces sp. CS42</name>
    <dbReference type="NCBI Taxonomy" id="1369838"/>
    <lineage>
        <taxon>Bacteria</taxon>
        <taxon>Bacillati</taxon>
        <taxon>Actinomycetota</taxon>
        <taxon>Actinomycetes</taxon>
        <taxon>Kitasatosporales</taxon>
        <taxon>Streptomycetaceae</taxon>
        <taxon>Streptomyces</taxon>
    </lineage>
</organism>
<feature type="non-terminal residue" evidence="2">
    <location>
        <position position="1"/>
    </location>
</feature>
<proteinExistence type="predicted"/>
<sequence>LPRPTLDAYLAGGTHGAPLFSSPAFDMVVSSMLTPLVGGAPVHVLPQGRDLSELGGWLAVHGPFDFMEVTPGHLDLIAGQTDRPGTALARTLVVGGETVTPRHAGQARALVGDGRALNSYGPTETTVASNEFLLGAEEAGASVPIGRPLPGVTAYVLDDLLRPVPRGVVGELYVGGAGVARGYLGRPGLTAERFVPDPYGSPGARLYRTG</sequence>
<dbReference type="Gene3D" id="2.30.38.10">
    <property type="entry name" value="Luciferase, Domain 3"/>
    <property type="match status" value="1"/>
</dbReference>
<feature type="non-terminal residue" evidence="2">
    <location>
        <position position="210"/>
    </location>
</feature>
<dbReference type="Pfam" id="PF00501">
    <property type="entry name" value="AMP-binding"/>
    <property type="match status" value="1"/>
</dbReference>